<organism evidence="1 2">
    <name type="scientific">Bodo saltans</name>
    <name type="common">Flagellated protozoan</name>
    <dbReference type="NCBI Taxonomy" id="75058"/>
    <lineage>
        <taxon>Eukaryota</taxon>
        <taxon>Discoba</taxon>
        <taxon>Euglenozoa</taxon>
        <taxon>Kinetoplastea</taxon>
        <taxon>Metakinetoplastina</taxon>
        <taxon>Eubodonida</taxon>
        <taxon>Bodonidae</taxon>
        <taxon>Bodo</taxon>
    </lineage>
</organism>
<sequence length="168" mass="18691">MGPTIKRRASITSDPGGKGGGMMSVVAAANVLQIGLSKSFRRTGNAEKRSQSFRRIFRALVFVVIAIKRLQPRLNQSEVEQIKLLYDNAGGVNNVTQLVLLMQHAGIHGTDDVCRQALKEIGYKDGFLMSMEQFRHAFEHCKRDLLAMAKRNDDTLDAFTAYPPPLRS</sequence>
<name>A0A0S4IPC4_BODSA</name>
<dbReference type="EMBL" id="CYKH01000420">
    <property type="protein sequence ID" value="CUF84014.1"/>
    <property type="molecule type" value="Genomic_DNA"/>
</dbReference>
<gene>
    <name evidence="1" type="ORF">BSAL_66220</name>
</gene>
<dbReference type="VEuPathDB" id="TriTrypDB:BSAL_66220"/>
<dbReference type="AlphaFoldDB" id="A0A0S4IPC4"/>
<proteinExistence type="predicted"/>
<evidence type="ECO:0000313" key="2">
    <source>
        <dbReference type="Proteomes" id="UP000051952"/>
    </source>
</evidence>
<reference evidence="2" key="1">
    <citation type="submission" date="2015-09" db="EMBL/GenBank/DDBJ databases">
        <authorList>
            <consortium name="Pathogen Informatics"/>
        </authorList>
    </citation>
    <scope>NUCLEOTIDE SEQUENCE [LARGE SCALE GENOMIC DNA]</scope>
    <source>
        <strain evidence="2">Lake Konstanz</strain>
    </source>
</reference>
<accession>A0A0S4IPC4</accession>
<keyword evidence="2" id="KW-1185">Reference proteome</keyword>
<protein>
    <submittedName>
        <fullName evidence="1">Uncharacterized protein</fullName>
    </submittedName>
</protein>
<evidence type="ECO:0000313" key="1">
    <source>
        <dbReference type="EMBL" id="CUF84014.1"/>
    </source>
</evidence>
<dbReference type="Proteomes" id="UP000051952">
    <property type="component" value="Unassembled WGS sequence"/>
</dbReference>